<dbReference type="EMBL" id="JAPWDV010000001">
    <property type="protein sequence ID" value="KAJ6223088.1"/>
    <property type="molecule type" value="Genomic_DNA"/>
</dbReference>
<organism evidence="2 3">
    <name type="scientific">Blomia tropicalis</name>
    <name type="common">Mite</name>
    <dbReference type="NCBI Taxonomy" id="40697"/>
    <lineage>
        <taxon>Eukaryota</taxon>
        <taxon>Metazoa</taxon>
        <taxon>Ecdysozoa</taxon>
        <taxon>Arthropoda</taxon>
        <taxon>Chelicerata</taxon>
        <taxon>Arachnida</taxon>
        <taxon>Acari</taxon>
        <taxon>Acariformes</taxon>
        <taxon>Sarcoptiformes</taxon>
        <taxon>Astigmata</taxon>
        <taxon>Glycyphagoidea</taxon>
        <taxon>Echimyopodidae</taxon>
        <taxon>Blomia</taxon>
    </lineage>
</organism>
<gene>
    <name evidence="2" type="ORF">RDWZM_001633</name>
</gene>
<comment type="caution">
    <text evidence="2">The sequence shown here is derived from an EMBL/GenBank/DDBJ whole genome shotgun (WGS) entry which is preliminary data.</text>
</comment>
<proteinExistence type="predicted"/>
<dbReference type="AlphaFoldDB" id="A0A9Q0RP53"/>
<sequence>MIIKTISSMIIVFLLILASLTIAKSNIYESESTKAAGYYGFDYEDKVMKARAYMDLLSSRSSMSHSSTIEHYYSTKSSSLDQMAGLNNPYDERFSWMKPFEFYECEQQ</sequence>
<accession>A0A9Q0RP53</accession>
<evidence type="ECO:0000313" key="3">
    <source>
        <dbReference type="Proteomes" id="UP001142055"/>
    </source>
</evidence>
<feature type="signal peptide" evidence="1">
    <location>
        <begin position="1"/>
        <end position="23"/>
    </location>
</feature>
<reference evidence="2" key="1">
    <citation type="submission" date="2022-12" db="EMBL/GenBank/DDBJ databases">
        <title>Genome assemblies of Blomia tropicalis.</title>
        <authorList>
            <person name="Cui Y."/>
        </authorList>
    </citation>
    <scope>NUCLEOTIDE SEQUENCE</scope>
    <source>
        <tissue evidence="2">Adult mites</tissue>
    </source>
</reference>
<dbReference type="Proteomes" id="UP001142055">
    <property type="component" value="Chromosome 1"/>
</dbReference>
<keyword evidence="1" id="KW-0732">Signal</keyword>
<evidence type="ECO:0000256" key="1">
    <source>
        <dbReference type="SAM" id="SignalP"/>
    </source>
</evidence>
<name>A0A9Q0RP53_BLOTA</name>
<evidence type="ECO:0000313" key="2">
    <source>
        <dbReference type="EMBL" id="KAJ6223088.1"/>
    </source>
</evidence>
<keyword evidence="3" id="KW-1185">Reference proteome</keyword>
<feature type="chain" id="PRO_5040493239" evidence="1">
    <location>
        <begin position="24"/>
        <end position="108"/>
    </location>
</feature>
<protein>
    <submittedName>
        <fullName evidence="2">Uncharacterized protein</fullName>
    </submittedName>
</protein>